<proteinExistence type="inferred from homology"/>
<comment type="function">
    <text evidence="2">Catalyzes the interconversion of 2-phosphoglycerate and 3-phosphoglycerate.</text>
</comment>
<comment type="catalytic activity">
    <reaction evidence="1">
        <text>(2R)-2-phosphoglycerate = (2R)-3-phosphoglycerate</text>
        <dbReference type="Rhea" id="RHEA:15901"/>
        <dbReference type="ChEBI" id="CHEBI:58272"/>
        <dbReference type="ChEBI" id="CHEBI:58289"/>
        <dbReference type="EC" id="5.4.2.12"/>
    </reaction>
</comment>
<sequence length="405" mass="44879">MNKVLMIVGDGMGDCTYKELGNKTPMQVARTPELDKLTQKGICGMVYPVGEGMVPSSTVAHRALLGDWNFLNHLGRGLFAALSTDVELSDSDIVFRCDLSTIDNNRLVKDERAGRIQDTVKIQSLINSLSPLNDIAFEYQAIKEYRGVLIIHDNQHNFKGINVSDLFAMEGSSLKECVPFDNDSVPLANFVNKLYDCTREVLQKQSLLYHNKTTAITLRGAARTSQLTNGLLSSKSIKGGFVTGIPDVYGVLKYCGLESLTDLKNIDLSEIKAKEYIDPILKQIDQYDLFVINIGSFDAASHDGDLKRKIKYFEQLDEMIKYFESKANEEITIILTADHCTLCKTKQHSFLPVPVVISPSNEGCDEAGEFSEDAFIKSGVLGTLENGNVIARIMTSNLEKGFYVS</sequence>
<dbReference type="InterPro" id="IPR042253">
    <property type="entry name" value="Pglycerate_mutase_ApgM_sf"/>
</dbReference>
<protein>
    <submittedName>
        <fullName evidence="8">2,3-bisphosphoglycerate-independent phosphoglycerate mutase</fullName>
        <ecNumber evidence="8">5.4.2.12</ecNumber>
    </submittedName>
</protein>
<evidence type="ECO:0000256" key="1">
    <source>
        <dbReference type="ARBA" id="ARBA00000370"/>
    </source>
</evidence>
<evidence type="ECO:0000256" key="4">
    <source>
        <dbReference type="ARBA" id="ARBA00005524"/>
    </source>
</evidence>
<feature type="domain" description="Metalloenzyme" evidence="7">
    <location>
        <begin position="3"/>
        <end position="360"/>
    </location>
</feature>
<keyword evidence="9" id="KW-1185">Reference proteome</keyword>
<dbReference type="SUPFAM" id="SSF53649">
    <property type="entry name" value="Alkaline phosphatase-like"/>
    <property type="match status" value="1"/>
</dbReference>
<dbReference type="InterPro" id="IPR017850">
    <property type="entry name" value="Alkaline_phosphatase_core_sf"/>
</dbReference>
<reference evidence="8 9" key="1">
    <citation type="submission" date="2021-03" db="EMBL/GenBank/DDBJ databases">
        <title>Genomic Encyclopedia of Type Strains, Phase IV (KMG-IV): sequencing the most valuable type-strain genomes for metagenomic binning, comparative biology and taxonomic classification.</title>
        <authorList>
            <person name="Goeker M."/>
        </authorList>
    </citation>
    <scope>NUCLEOTIDE SEQUENCE [LARGE SCALE GENOMIC DNA]</scope>
    <source>
        <strain evidence="8 9">DSM 101872</strain>
    </source>
</reference>
<comment type="caution">
    <text evidence="8">The sequence shown here is derived from an EMBL/GenBank/DDBJ whole genome shotgun (WGS) entry which is preliminary data.</text>
</comment>
<evidence type="ECO:0000256" key="3">
    <source>
        <dbReference type="ARBA" id="ARBA00004921"/>
    </source>
</evidence>
<organism evidence="8 9">
    <name type="scientific">Lactobacillus colini</name>
    <dbReference type="NCBI Taxonomy" id="1819254"/>
    <lineage>
        <taxon>Bacteria</taxon>
        <taxon>Bacillati</taxon>
        <taxon>Bacillota</taxon>
        <taxon>Bacilli</taxon>
        <taxon>Lactobacillales</taxon>
        <taxon>Lactobacillaceae</taxon>
        <taxon>Lactobacillus</taxon>
    </lineage>
</organism>
<dbReference type="RefSeq" id="WP_209687429.1">
    <property type="nucleotide sequence ID" value="NZ_JAGGLU010000013.1"/>
</dbReference>
<comment type="similarity">
    <text evidence="4">Belongs to the BPG-independent phosphoglycerate mutase family. A-PGAM subfamily.</text>
</comment>
<dbReference type="Proteomes" id="UP001519292">
    <property type="component" value="Unassembled WGS sequence"/>
</dbReference>
<dbReference type="Pfam" id="PF01676">
    <property type="entry name" value="Metalloenzyme"/>
    <property type="match status" value="1"/>
</dbReference>
<keyword evidence="5" id="KW-0324">Glycolysis</keyword>
<evidence type="ECO:0000259" key="7">
    <source>
        <dbReference type="Pfam" id="PF01676"/>
    </source>
</evidence>
<gene>
    <name evidence="8" type="ORF">J2Z60_001896</name>
</gene>
<evidence type="ECO:0000256" key="5">
    <source>
        <dbReference type="ARBA" id="ARBA00023152"/>
    </source>
</evidence>
<dbReference type="InterPro" id="IPR004456">
    <property type="entry name" value="Pglycerate_mutase_ApgM"/>
</dbReference>
<evidence type="ECO:0000256" key="2">
    <source>
        <dbReference type="ARBA" id="ARBA00002315"/>
    </source>
</evidence>
<dbReference type="Pfam" id="PF10143">
    <property type="entry name" value="PhosphMutase"/>
    <property type="match status" value="1"/>
</dbReference>
<comment type="pathway">
    <text evidence="3">Carbohydrate degradation.</text>
</comment>
<accession>A0ABS4MG82</accession>
<dbReference type="PANTHER" id="PTHR31209:SF0">
    <property type="entry name" value="METALLOENZYME DOMAIN-CONTAINING PROTEIN"/>
    <property type="match status" value="1"/>
</dbReference>
<dbReference type="Gene3D" id="3.40.720.10">
    <property type="entry name" value="Alkaline Phosphatase, subunit A"/>
    <property type="match status" value="2"/>
</dbReference>
<dbReference type="EC" id="5.4.2.12" evidence="8"/>
<dbReference type="InterPro" id="IPR006124">
    <property type="entry name" value="Metalloenzyme"/>
</dbReference>
<dbReference type="EMBL" id="JAGGLU010000013">
    <property type="protein sequence ID" value="MBP2058707.1"/>
    <property type="molecule type" value="Genomic_DNA"/>
</dbReference>
<dbReference type="Gene3D" id="3.30.70.2130">
    <property type="entry name" value="Metalloenzyme domain"/>
    <property type="match status" value="1"/>
</dbReference>
<name>A0ABS4MG82_9LACO</name>
<dbReference type="PANTHER" id="PTHR31209">
    <property type="entry name" value="COFACTOR-INDEPENDENT PHOSPHOGLYCERATE MUTASE"/>
    <property type="match status" value="1"/>
</dbReference>
<evidence type="ECO:0000313" key="8">
    <source>
        <dbReference type="EMBL" id="MBP2058707.1"/>
    </source>
</evidence>
<dbReference type="GO" id="GO:0004619">
    <property type="term" value="F:phosphoglycerate mutase activity"/>
    <property type="evidence" value="ECO:0007669"/>
    <property type="project" value="UniProtKB-EC"/>
</dbReference>
<keyword evidence="6 8" id="KW-0413">Isomerase</keyword>
<evidence type="ECO:0000313" key="9">
    <source>
        <dbReference type="Proteomes" id="UP001519292"/>
    </source>
</evidence>
<evidence type="ECO:0000256" key="6">
    <source>
        <dbReference type="ARBA" id="ARBA00023235"/>
    </source>
</evidence>